<dbReference type="InterPro" id="IPR023135">
    <property type="entry name" value="N6_DNA_MeTrfase_TaqI_C"/>
</dbReference>
<dbReference type="InterPro" id="IPR029063">
    <property type="entry name" value="SAM-dependent_MTases_sf"/>
</dbReference>
<dbReference type="EMBL" id="JAMQQD010000009">
    <property type="protein sequence ID" value="MCW7517078.1"/>
    <property type="molecule type" value="Genomic_DNA"/>
</dbReference>
<name>A0AAW5VFM7_9LEPT</name>
<dbReference type="InterPro" id="IPR011639">
    <property type="entry name" value="MethylTrfase_TaqI-like_dom"/>
</dbReference>
<dbReference type="SUPFAM" id="SSF53335">
    <property type="entry name" value="S-adenosyl-L-methionine-dependent methyltransferases"/>
    <property type="match status" value="1"/>
</dbReference>
<dbReference type="Pfam" id="PF07669">
    <property type="entry name" value="Eco57I"/>
    <property type="match status" value="1"/>
</dbReference>
<evidence type="ECO:0000313" key="10">
    <source>
        <dbReference type="EMBL" id="MCW7517078.1"/>
    </source>
</evidence>
<dbReference type="Gene3D" id="3.40.50.150">
    <property type="entry name" value="Vaccinia Virus protein VP39"/>
    <property type="match status" value="1"/>
</dbReference>
<evidence type="ECO:0000256" key="4">
    <source>
        <dbReference type="ARBA" id="ARBA00022691"/>
    </source>
</evidence>
<evidence type="ECO:0000259" key="9">
    <source>
        <dbReference type="Pfam" id="PF12950"/>
    </source>
</evidence>
<evidence type="ECO:0000256" key="2">
    <source>
        <dbReference type="ARBA" id="ARBA00022603"/>
    </source>
</evidence>
<sequence>MNKNEAFKKIESLINRFDDQINSYKRSDYNETQTRRDFIDPFFKALGWDIDNENGYAESYREVIHEDKVKIGSATKAPDYSFRLPGGKRLFFVEAKKPSVSIKDEILPAYQVRRYGWSAKLAISVITDFEEFAIYDCTKKPNIKDKPDNSRLRYLKYTEYLQEFDFLWDTFSKEKILQGGFDKFIAADTYKKGTTTVDSDFLASLENWRKLLATNISSKNRTLSEEEINYCVQQTIDRIIFLRIAEDRGIENYGLLKNCILNGDFYKNLVYSFIQADSKYNSGLFNLKQDLLTSKLEIDNKVIKAIINDLYYPLCPYEFSVISVEILGTAYEQFLGKQIKLDRSHRAKILPKPAVKKAGGVYYTPQYIVNKIVSSTLGPILDNKTPFDIQDITIADPACGSGSFLLGAYQYLIDWHTNYYTNNLKSLKKQRISPLTPNGNLSTTEKKRILLNNIYGVDIDINAVEVTKLSLLLKCLEGETEASIENQLKLINERVLPTLDENIKNGNSLVDTDFYDEELGNLKERIIKPFDWKAAFPKVFKKGGFDLIIGNPPWVSLNGKFGNQILEPEVKKYLISKYRGNTYRPNLYEYFVHRGLDLTKENGLFSFIVPDRLGFNEQFINLRNRLLKETQILHLIYKTPFPRIVTDTLIFNFKKSSAISKNYSFSVGEFGKKLQTKSIDDYMSDSEGKFSYEENKEIKNILDKIYKNPNVIPLGAIFESKTGVILDSKQITNKKIKTTQRKIARGRSIGRYQFLETFYSEFNKKTIKGGTNDESKLSKKEKILLRKTGYPLLCTFDKTGVYPEQSLYFLINNKTELSMEYFTGLLNSNIFQFVYYYKLITNKDSTPQLKKIDLDKFPILLCDLRNSDQKSLYNEIVKHVKVLLDLYQQLADIKIQSTIEQTKSKISYSENRINELFLKLYNLSEYSITIEESL</sequence>
<organism evidence="10 11">
    <name type="scientific">Leptospira levettii</name>
    <dbReference type="NCBI Taxonomy" id="2023178"/>
    <lineage>
        <taxon>Bacteria</taxon>
        <taxon>Pseudomonadati</taxon>
        <taxon>Spirochaetota</taxon>
        <taxon>Spirochaetia</taxon>
        <taxon>Leptospirales</taxon>
        <taxon>Leptospiraceae</taxon>
        <taxon>Leptospira</taxon>
    </lineage>
</organism>
<evidence type="ECO:0000256" key="5">
    <source>
        <dbReference type="ARBA" id="ARBA00022747"/>
    </source>
</evidence>
<dbReference type="PANTHER" id="PTHR33841:SF1">
    <property type="entry name" value="DNA METHYLTRANSFERASE A"/>
    <property type="match status" value="1"/>
</dbReference>
<dbReference type="EC" id="2.1.1.72" evidence="1"/>
<comment type="catalytic activity">
    <reaction evidence="7">
        <text>a 2'-deoxyadenosine in DNA + S-adenosyl-L-methionine = an N(6)-methyl-2'-deoxyadenosine in DNA + S-adenosyl-L-homocysteine + H(+)</text>
        <dbReference type="Rhea" id="RHEA:15197"/>
        <dbReference type="Rhea" id="RHEA-COMP:12418"/>
        <dbReference type="Rhea" id="RHEA-COMP:12419"/>
        <dbReference type="ChEBI" id="CHEBI:15378"/>
        <dbReference type="ChEBI" id="CHEBI:57856"/>
        <dbReference type="ChEBI" id="CHEBI:59789"/>
        <dbReference type="ChEBI" id="CHEBI:90615"/>
        <dbReference type="ChEBI" id="CHEBI:90616"/>
        <dbReference type="EC" id="2.1.1.72"/>
    </reaction>
</comment>
<dbReference type="GO" id="GO:0009007">
    <property type="term" value="F:site-specific DNA-methyltransferase (adenine-specific) activity"/>
    <property type="evidence" value="ECO:0007669"/>
    <property type="project" value="UniProtKB-EC"/>
</dbReference>
<dbReference type="Gene3D" id="3.90.220.10">
    <property type="entry name" value="Adenine-n6-DNA-methyltransferase Taqi, Chain A, domain 2"/>
    <property type="match status" value="1"/>
</dbReference>
<dbReference type="PANTHER" id="PTHR33841">
    <property type="entry name" value="DNA METHYLTRANSFERASE YEEA-RELATED"/>
    <property type="match status" value="1"/>
</dbReference>
<keyword evidence="5" id="KW-0680">Restriction system</keyword>
<dbReference type="GO" id="GO:0032259">
    <property type="term" value="P:methylation"/>
    <property type="evidence" value="ECO:0007669"/>
    <property type="project" value="UniProtKB-KW"/>
</dbReference>
<evidence type="ECO:0000259" key="8">
    <source>
        <dbReference type="Pfam" id="PF07669"/>
    </source>
</evidence>
<feature type="domain" description="TaqI-like C-terminal specificity" evidence="9">
    <location>
        <begin position="742"/>
        <end position="859"/>
    </location>
</feature>
<dbReference type="InterPro" id="IPR050953">
    <property type="entry name" value="N4_N6_ade-DNA_methylase"/>
</dbReference>
<evidence type="ECO:0000313" key="11">
    <source>
        <dbReference type="Proteomes" id="UP001209694"/>
    </source>
</evidence>
<dbReference type="InterPro" id="IPR025931">
    <property type="entry name" value="TaqI_C"/>
</dbReference>
<dbReference type="Pfam" id="PF12950">
    <property type="entry name" value="TaqI_C"/>
    <property type="match status" value="1"/>
</dbReference>
<gene>
    <name evidence="10" type="ORF">ND810_18065</name>
</gene>
<keyword evidence="6" id="KW-0238">DNA-binding</keyword>
<dbReference type="GO" id="GO:0009307">
    <property type="term" value="P:DNA restriction-modification system"/>
    <property type="evidence" value="ECO:0007669"/>
    <property type="project" value="UniProtKB-KW"/>
</dbReference>
<dbReference type="Gene3D" id="3.90.1570.30">
    <property type="match status" value="1"/>
</dbReference>
<evidence type="ECO:0000256" key="7">
    <source>
        <dbReference type="ARBA" id="ARBA00047942"/>
    </source>
</evidence>
<dbReference type="GO" id="GO:0003677">
    <property type="term" value="F:DNA binding"/>
    <property type="evidence" value="ECO:0007669"/>
    <property type="project" value="UniProtKB-KW"/>
</dbReference>
<dbReference type="RefSeq" id="WP_265356501.1">
    <property type="nucleotide sequence ID" value="NZ_JAMQPS010000008.1"/>
</dbReference>
<feature type="domain" description="Type II methyltransferase M.TaqI-like" evidence="8">
    <location>
        <begin position="452"/>
        <end position="637"/>
    </location>
</feature>
<keyword evidence="4" id="KW-0949">S-adenosyl-L-methionine</keyword>
<dbReference type="InterPro" id="IPR002052">
    <property type="entry name" value="DNA_methylase_N6_adenine_CS"/>
</dbReference>
<evidence type="ECO:0000256" key="3">
    <source>
        <dbReference type="ARBA" id="ARBA00022679"/>
    </source>
</evidence>
<dbReference type="PRINTS" id="PR00507">
    <property type="entry name" value="N12N6MTFRASE"/>
</dbReference>
<dbReference type="AlphaFoldDB" id="A0AAW5VFM7"/>
<keyword evidence="2 10" id="KW-0489">Methyltransferase</keyword>
<dbReference type="PROSITE" id="PS00092">
    <property type="entry name" value="N6_MTASE"/>
    <property type="match status" value="1"/>
</dbReference>
<accession>A0AAW5VFM7</accession>
<keyword evidence="3" id="KW-0808">Transferase</keyword>
<proteinExistence type="predicted"/>
<comment type="caution">
    <text evidence="10">The sequence shown here is derived from an EMBL/GenBank/DDBJ whole genome shotgun (WGS) entry which is preliminary data.</text>
</comment>
<dbReference type="Proteomes" id="UP001209694">
    <property type="component" value="Unassembled WGS sequence"/>
</dbReference>
<protein>
    <recommendedName>
        <fullName evidence="1">site-specific DNA-methyltransferase (adenine-specific)</fullName>
        <ecNumber evidence="1">2.1.1.72</ecNumber>
    </recommendedName>
</protein>
<evidence type="ECO:0000256" key="1">
    <source>
        <dbReference type="ARBA" id="ARBA00011900"/>
    </source>
</evidence>
<evidence type="ECO:0000256" key="6">
    <source>
        <dbReference type="ARBA" id="ARBA00023125"/>
    </source>
</evidence>
<reference evidence="10" key="1">
    <citation type="submission" date="2022-06" db="EMBL/GenBank/DDBJ databases">
        <title>Leptospira isolates from biofilms formed at urban environments.</title>
        <authorList>
            <person name="Ribeiro P.S."/>
            <person name="Sousa T."/>
            <person name="Carvalho N."/>
            <person name="Aburjaile F."/>
            <person name="Neves F."/>
            <person name="Oliveira D."/>
            <person name="Blanco L."/>
            <person name="Lima J."/>
            <person name="Costa F."/>
            <person name="Brenig B."/>
            <person name="Soares S."/>
            <person name="Ramos R."/>
            <person name="Goes-Neto A."/>
            <person name="Matiuzzi M."/>
            <person name="Azevedo V."/>
            <person name="Ristow P."/>
        </authorList>
    </citation>
    <scope>NUCLEOTIDE SEQUENCE</scope>
    <source>
        <strain evidence="10">VSF7</strain>
    </source>
</reference>